<dbReference type="SUPFAM" id="SSF52540">
    <property type="entry name" value="P-loop containing nucleoside triphosphate hydrolases"/>
    <property type="match status" value="1"/>
</dbReference>
<name>A0A2T5BRR3_9RHOB</name>
<dbReference type="GO" id="GO:0005737">
    <property type="term" value="C:cytoplasm"/>
    <property type="evidence" value="ECO:0007669"/>
    <property type="project" value="UniProtKB-SubCell"/>
</dbReference>
<dbReference type="InterPro" id="IPR000194">
    <property type="entry name" value="ATPase_F1/V1/A1_a/bsu_nucl-bd"/>
</dbReference>
<evidence type="ECO:0000256" key="4">
    <source>
        <dbReference type="ARBA" id="ARBA00022741"/>
    </source>
</evidence>
<evidence type="ECO:0000256" key="6">
    <source>
        <dbReference type="ARBA" id="ARBA00022927"/>
    </source>
</evidence>
<keyword evidence="5" id="KW-0067">ATP-binding</keyword>
<protein>
    <submittedName>
        <fullName evidence="9">Flagellum-specific ATP synthase</fullName>
    </submittedName>
</protein>
<dbReference type="InterPro" id="IPR005714">
    <property type="entry name" value="ATPase_T3SS_FliI/YscN"/>
</dbReference>
<dbReference type="GO" id="GO:0030254">
    <property type="term" value="P:protein secretion by the type III secretion system"/>
    <property type="evidence" value="ECO:0007669"/>
    <property type="project" value="InterPro"/>
</dbReference>
<dbReference type="PANTHER" id="PTHR15184">
    <property type="entry name" value="ATP SYNTHASE"/>
    <property type="match status" value="1"/>
</dbReference>
<evidence type="ECO:0000256" key="7">
    <source>
        <dbReference type="ARBA" id="ARBA00022967"/>
    </source>
</evidence>
<evidence type="ECO:0000256" key="2">
    <source>
        <dbReference type="ARBA" id="ARBA00022448"/>
    </source>
</evidence>
<dbReference type="OrthoDB" id="9801639at2"/>
<keyword evidence="6" id="KW-0653">Protein transport</keyword>
<organism evidence="9 10">
    <name type="scientific">Rhodovulum imhoffii</name>
    <dbReference type="NCBI Taxonomy" id="365340"/>
    <lineage>
        <taxon>Bacteria</taxon>
        <taxon>Pseudomonadati</taxon>
        <taxon>Pseudomonadota</taxon>
        <taxon>Alphaproteobacteria</taxon>
        <taxon>Rhodobacterales</taxon>
        <taxon>Paracoccaceae</taxon>
        <taxon>Rhodovulum</taxon>
    </lineage>
</organism>
<dbReference type="GO" id="GO:0005524">
    <property type="term" value="F:ATP binding"/>
    <property type="evidence" value="ECO:0007669"/>
    <property type="project" value="UniProtKB-KW"/>
</dbReference>
<comment type="caution">
    <text evidence="9">The sequence shown here is derived from an EMBL/GenBank/DDBJ whole genome shotgun (WGS) entry which is preliminary data.</text>
</comment>
<keyword evidence="2" id="KW-0813">Transport</keyword>
<dbReference type="SMART" id="SM00382">
    <property type="entry name" value="AAA"/>
    <property type="match status" value="1"/>
</dbReference>
<sequence length="440" mass="46198">MPSCPFAPLVSRVESLSPVRPLGRVAESRGGTVTVSGLSREAALGDMVCLRPAGGGGRHGEILSLARDCVTVLPDGVPDGLSVGDSVLLTGRSEIAPDDRWRGRIIDPFGNPLDGRPLMPGPRPRPLRAVPPAPVGRRGLGVRLATGMAAFDTLLPLVRGQRIGLFAGSGVGKSTLLASFARGVQADIVVLALIGERGRELGEFVHNVLGTEGMARSVVVAATADRSPLVRRRAAWAAMAVAEHFRDRGKSVLFLADSVTRFAEAHRELALAASETNALRGYPPSTAQEIMALAERAGPGGAGAGDITAVFSVLVAGSDMDEPVADILRGVLDGHVVLDRQIAERGRFPAVNLLRSVSRSLPAAASETENHLIMTARRLLGVYDRAEMMIQAGLYSAGSDPEVDKAVRVWPALDGFLSEAAPDGVQSSFERLHAVLSPVL</sequence>
<evidence type="ECO:0000256" key="5">
    <source>
        <dbReference type="ARBA" id="ARBA00022840"/>
    </source>
</evidence>
<comment type="subcellular location">
    <subcellularLocation>
        <location evidence="1">Cytoplasm</location>
    </subcellularLocation>
</comment>
<dbReference type="InterPro" id="IPR040627">
    <property type="entry name" value="T3SS_ATPase_C"/>
</dbReference>
<evidence type="ECO:0000259" key="8">
    <source>
        <dbReference type="SMART" id="SM00382"/>
    </source>
</evidence>
<dbReference type="AlphaFoldDB" id="A0A2T5BRR3"/>
<dbReference type="Proteomes" id="UP000243859">
    <property type="component" value="Unassembled WGS sequence"/>
</dbReference>
<evidence type="ECO:0000256" key="1">
    <source>
        <dbReference type="ARBA" id="ARBA00004496"/>
    </source>
</evidence>
<reference evidence="9 10" key="1">
    <citation type="submission" date="2018-04" db="EMBL/GenBank/DDBJ databases">
        <title>Genomic Encyclopedia of Archaeal and Bacterial Type Strains, Phase II (KMG-II): from individual species to whole genera.</title>
        <authorList>
            <person name="Goeker M."/>
        </authorList>
    </citation>
    <scope>NUCLEOTIDE SEQUENCE [LARGE SCALE GENOMIC DNA]</scope>
    <source>
        <strain evidence="9 10">DSM 18064</strain>
    </source>
</reference>
<dbReference type="GO" id="GO:0030257">
    <property type="term" value="C:type III protein secretion system complex"/>
    <property type="evidence" value="ECO:0007669"/>
    <property type="project" value="InterPro"/>
</dbReference>
<dbReference type="GO" id="GO:0016887">
    <property type="term" value="F:ATP hydrolysis activity"/>
    <property type="evidence" value="ECO:0007669"/>
    <property type="project" value="InterPro"/>
</dbReference>
<evidence type="ECO:0000313" key="10">
    <source>
        <dbReference type="Proteomes" id="UP000243859"/>
    </source>
</evidence>
<dbReference type="Pfam" id="PF00006">
    <property type="entry name" value="ATP-synt_ab"/>
    <property type="match status" value="1"/>
</dbReference>
<feature type="domain" description="AAA+ ATPase" evidence="8">
    <location>
        <begin position="159"/>
        <end position="343"/>
    </location>
</feature>
<dbReference type="Pfam" id="PF18269">
    <property type="entry name" value="T3SS_ATPase_C"/>
    <property type="match status" value="1"/>
</dbReference>
<gene>
    <name evidence="9" type="ORF">C8N32_10997</name>
</gene>
<dbReference type="PANTHER" id="PTHR15184:SF9">
    <property type="entry name" value="SPI-1 TYPE 3 SECRETION SYSTEM ATPASE"/>
    <property type="match status" value="1"/>
</dbReference>
<dbReference type="InterPro" id="IPR027417">
    <property type="entry name" value="P-loop_NTPase"/>
</dbReference>
<accession>A0A2T5BRR3</accession>
<proteinExistence type="predicted"/>
<dbReference type="GO" id="GO:0046933">
    <property type="term" value="F:proton-transporting ATP synthase activity, rotational mechanism"/>
    <property type="evidence" value="ECO:0007669"/>
    <property type="project" value="TreeGrafter"/>
</dbReference>
<keyword evidence="10" id="KW-1185">Reference proteome</keyword>
<evidence type="ECO:0000313" key="9">
    <source>
        <dbReference type="EMBL" id="PTN01973.1"/>
    </source>
</evidence>
<dbReference type="EMBL" id="QAAA01000009">
    <property type="protein sequence ID" value="PTN01973.1"/>
    <property type="molecule type" value="Genomic_DNA"/>
</dbReference>
<dbReference type="NCBIfam" id="TIGR01026">
    <property type="entry name" value="fliI_yscN"/>
    <property type="match status" value="1"/>
</dbReference>
<dbReference type="RefSeq" id="WP_107892649.1">
    <property type="nucleotide sequence ID" value="NZ_QAAA01000009.1"/>
</dbReference>
<dbReference type="InterPro" id="IPR003593">
    <property type="entry name" value="AAA+_ATPase"/>
</dbReference>
<dbReference type="InterPro" id="IPR050053">
    <property type="entry name" value="ATPase_alpha/beta_chains"/>
</dbReference>
<keyword evidence="3" id="KW-0963">Cytoplasm</keyword>
<keyword evidence="7" id="KW-1278">Translocase</keyword>
<evidence type="ECO:0000256" key="3">
    <source>
        <dbReference type="ARBA" id="ARBA00022490"/>
    </source>
</evidence>
<keyword evidence="4" id="KW-0547">Nucleotide-binding</keyword>
<dbReference type="Gene3D" id="3.40.50.12240">
    <property type="match status" value="1"/>
</dbReference>